<evidence type="ECO:0000313" key="3">
    <source>
        <dbReference type="EMBL" id="KAK5111487.1"/>
    </source>
</evidence>
<evidence type="ECO:0000313" key="4">
    <source>
        <dbReference type="Proteomes" id="UP001310890"/>
    </source>
</evidence>
<accession>A0AAN7YJM2</accession>
<feature type="chain" id="PRO_5043009412" description="Thaumatin-like protein" evidence="2">
    <location>
        <begin position="21"/>
        <end position="345"/>
    </location>
</feature>
<evidence type="ECO:0008006" key="5">
    <source>
        <dbReference type="Google" id="ProtNLM"/>
    </source>
</evidence>
<dbReference type="Pfam" id="PF00314">
    <property type="entry name" value="Thaumatin"/>
    <property type="match status" value="1"/>
</dbReference>
<dbReference type="PRINTS" id="PR00347">
    <property type="entry name" value="THAUMATIN"/>
</dbReference>
<feature type="disulfide bond" evidence="1">
    <location>
        <begin position="264"/>
        <end position="273"/>
    </location>
</feature>
<protein>
    <recommendedName>
        <fullName evidence="5">Thaumatin-like protein</fullName>
    </recommendedName>
</protein>
<dbReference type="InterPro" id="IPR001938">
    <property type="entry name" value="Thaumatin"/>
</dbReference>
<dbReference type="PIRSF" id="PIRSF002703">
    <property type="entry name" value="Thaumatin"/>
    <property type="match status" value="1"/>
</dbReference>
<keyword evidence="2" id="KW-0732">Signal</keyword>
<dbReference type="Proteomes" id="UP001310890">
    <property type="component" value="Unassembled WGS sequence"/>
</dbReference>
<feature type="disulfide bond" evidence="1">
    <location>
        <begin position="228"/>
        <end position="260"/>
    </location>
</feature>
<feature type="signal peptide" evidence="2">
    <location>
        <begin position="1"/>
        <end position="20"/>
    </location>
</feature>
<dbReference type="InterPro" id="IPR037176">
    <property type="entry name" value="Osmotin/thaumatin-like_sf"/>
</dbReference>
<reference evidence="3" key="1">
    <citation type="submission" date="2023-08" db="EMBL/GenBank/DDBJ databases">
        <title>Black Yeasts Isolated from many extreme environments.</title>
        <authorList>
            <person name="Coleine C."/>
            <person name="Stajich J.E."/>
            <person name="Selbmann L."/>
        </authorList>
    </citation>
    <scope>NUCLEOTIDE SEQUENCE</scope>
    <source>
        <strain evidence="3">CCFEE 5401</strain>
    </source>
</reference>
<dbReference type="SUPFAM" id="SSF49870">
    <property type="entry name" value="Osmotin, thaumatin-like protein"/>
    <property type="match status" value="1"/>
</dbReference>
<feature type="disulfide bond" evidence="1">
    <location>
        <begin position="50"/>
        <end position="325"/>
    </location>
</feature>
<feature type="disulfide bond" evidence="1">
    <location>
        <begin position="182"/>
        <end position="297"/>
    </location>
</feature>
<dbReference type="PANTHER" id="PTHR31048">
    <property type="entry name" value="OS03G0233200 PROTEIN"/>
    <property type="match status" value="1"/>
</dbReference>
<feature type="disulfide bond" evidence="1">
    <location>
        <begin position="97"/>
        <end position="111"/>
    </location>
</feature>
<keyword evidence="1" id="KW-1015">Disulfide bond</keyword>
<dbReference type="SMART" id="SM00205">
    <property type="entry name" value="THN"/>
    <property type="match status" value="1"/>
</dbReference>
<gene>
    <name evidence="3" type="ORF">LTR62_004939</name>
</gene>
<organism evidence="3 4">
    <name type="scientific">Meristemomyces frigidus</name>
    <dbReference type="NCBI Taxonomy" id="1508187"/>
    <lineage>
        <taxon>Eukaryota</taxon>
        <taxon>Fungi</taxon>
        <taxon>Dikarya</taxon>
        <taxon>Ascomycota</taxon>
        <taxon>Pezizomycotina</taxon>
        <taxon>Dothideomycetes</taxon>
        <taxon>Dothideomycetidae</taxon>
        <taxon>Mycosphaerellales</taxon>
        <taxon>Teratosphaeriaceae</taxon>
        <taxon>Meristemomyces</taxon>
    </lineage>
</organism>
<proteinExistence type="predicted"/>
<evidence type="ECO:0000256" key="1">
    <source>
        <dbReference type="PIRSR" id="PIRSR002703-1"/>
    </source>
</evidence>
<feature type="disulfide bond" evidence="1">
    <location>
        <begin position="274"/>
        <end position="284"/>
    </location>
</feature>
<feature type="disulfide bond" evidence="1">
    <location>
        <begin position="116"/>
        <end position="122"/>
    </location>
</feature>
<dbReference type="PROSITE" id="PS51367">
    <property type="entry name" value="THAUMATIN_2"/>
    <property type="match status" value="1"/>
</dbReference>
<sequence length="345" mass="35932">MAPPTTTLHLLALLSTSSLALHHMRDPSHRSLPRQNSNSNTIPIVVTNLCAETIFPAIFTQGGTGPSQTGWLAQSGSNTTLQVSPDWQGRVWARSNCTFDSSGVGTWGSACSTGDCGGLLACKGPGAAPATLAEFTFAGSGGQAFYDISMVDGYNYPLAITMNPNGNSALSKIDPSTTNPSCVASVGDFYSGGTYNPYANSQTFLGTTSSSPLPFDTQMTASSVSQWCPWDLQVSPPTSPGDGVYPYPDTGITRPAFNPCNSACVKYGQANYCCTGKYNSPQKCSPSYYSSAAKKACPDAYSYAYDDQTSTFVIPSGAGFGVVFCPGGRSTNIIGSKGAGSIVHS</sequence>
<dbReference type="Gene3D" id="2.60.110.10">
    <property type="entry name" value="Thaumatin"/>
    <property type="match status" value="1"/>
</dbReference>
<name>A0AAN7YJM2_9PEZI</name>
<dbReference type="AlphaFoldDB" id="A0AAN7YJM2"/>
<evidence type="ECO:0000256" key="2">
    <source>
        <dbReference type="SAM" id="SignalP"/>
    </source>
</evidence>
<comment type="caution">
    <text evidence="3">The sequence shown here is derived from an EMBL/GenBank/DDBJ whole genome shotgun (WGS) entry which is preliminary data.</text>
</comment>
<dbReference type="EMBL" id="JAVRRL010000039">
    <property type="protein sequence ID" value="KAK5111487.1"/>
    <property type="molecule type" value="Genomic_DNA"/>
</dbReference>